<name>A0A6J5EXC4_9BURK</name>
<keyword evidence="9" id="KW-1185">Reference proteome</keyword>
<accession>A0A6J5EXC4</accession>
<sequence length="394" mass="41586">MLKNSKRMIWALGALVVIGGASGLVAWRNGSGPVSQAAAADHAAPPAVEVDVATVISRPIIDWQVYSGRLEAIDAVEIKPLVPGTIVAVHFKDGALVKKGDPLFTIDPRPYVAAVDQAAAQLAMAVAHEKYTDADAARADRLLPDNAIAKRDYDETQSRAREAIAQVKAAQAALEAAKVNLDYTQITAPVAGRMSRALLTVGNVVAPGASAPVLSTLVSVSPIYAAFDVDEHTYLDYLNRDNSHPVPVSLELANETTYSRQGAVYFVDNHLDTASGTIRVRARFDNADGSLVPGLYARVQVGGGQRHPAILIDDAAIATDQAKKFVLVVDSTNHVQYREIVPGGLHEGLRVVTSGLKTGDRIVVNGIEHARPGDLITVHPVDMATAARAAGSAA</sequence>
<feature type="domain" description="Multidrug resistance protein MdtA-like C-terminal permuted SH3" evidence="7">
    <location>
        <begin position="309"/>
        <end position="368"/>
    </location>
</feature>
<evidence type="ECO:0000259" key="4">
    <source>
        <dbReference type="Pfam" id="PF25876"/>
    </source>
</evidence>
<dbReference type="Gene3D" id="2.40.420.20">
    <property type="match status" value="1"/>
</dbReference>
<evidence type="ECO:0000313" key="9">
    <source>
        <dbReference type="Proteomes" id="UP000494329"/>
    </source>
</evidence>
<dbReference type="GO" id="GO:0005886">
    <property type="term" value="C:plasma membrane"/>
    <property type="evidence" value="ECO:0007669"/>
    <property type="project" value="TreeGrafter"/>
</dbReference>
<dbReference type="NCBIfam" id="TIGR01730">
    <property type="entry name" value="RND_mfp"/>
    <property type="match status" value="1"/>
</dbReference>
<dbReference type="Proteomes" id="UP000494329">
    <property type="component" value="Unassembled WGS sequence"/>
</dbReference>
<proteinExistence type="inferred from homology"/>
<comment type="subcellular location">
    <subcellularLocation>
        <location evidence="1">Cell envelope</location>
    </subcellularLocation>
</comment>
<evidence type="ECO:0000256" key="3">
    <source>
        <dbReference type="SAM" id="Coils"/>
    </source>
</evidence>
<dbReference type="SUPFAM" id="SSF111369">
    <property type="entry name" value="HlyD-like secretion proteins"/>
    <property type="match status" value="1"/>
</dbReference>
<dbReference type="InterPro" id="IPR058626">
    <property type="entry name" value="MdtA-like_b-barrel"/>
</dbReference>
<dbReference type="GO" id="GO:0022857">
    <property type="term" value="F:transmembrane transporter activity"/>
    <property type="evidence" value="ECO:0007669"/>
    <property type="project" value="InterPro"/>
</dbReference>
<protein>
    <submittedName>
        <fullName evidence="8">Efflux pump periplasmic linker BepF</fullName>
    </submittedName>
</protein>
<dbReference type="Gene3D" id="2.40.50.100">
    <property type="match status" value="1"/>
</dbReference>
<dbReference type="Pfam" id="PF25967">
    <property type="entry name" value="RND-MFP_C"/>
    <property type="match status" value="1"/>
</dbReference>
<evidence type="ECO:0000259" key="6">
    <source>
        <dbReference type="Pfam" id="PF25944"/>
    </source>
</evidence>
<evidence type="ECO:0000259" key="5">
    <source>
        <dbReference type="Pfam" id="PF25917"/>
    </source>
</evidence>
<evidence type="ECO:0000256" key="2">
    <source>
        <dbReference type="ARBA" id="ARBA00009477"/>
    </source>
</evidence>
<keyword evidence="3" id="KW-0175">Coiled coil</keyword>
<feature type="coiled-coil region" evidence="3">
    <location>
        <begin position="153"/>
        <end position="180"/>
    </location>
</feature>
<feature type="domain" description="Multidrug resistance protein MdtA-like alpha-helical hairpin" evidence="4">
    <location>
        <begin position="115"/>
        <end position="184"/>
    </location>
</feature>
<dbReference type="GO" id="GO:0046677">
    <property type="term" value="P:response to antibiotic"/>
    <property type="evidence" value="ECO:0007669"/>
    <property type="project" value="TreeGrafter"/>
</dbReference>
<dbReference type="Pfam" id="PF25944">
    <property type="entry name" value="Beta-barrel_RND"/>
    <property type="match status" value="1"/>
</dbReference>
<dbReference type="Pfam" id="PF25876">
    <property type="entry name" value="HH_MFP_RND"/>
    <property type="match status" value="1"/>
</dbReference>
<dbReference type="PANTHER" id="PTHR30158">
    <property type="entry name" value="ACRA/E-RELATED COMPONENT OF DRUG EFFLUX TRANSPORTER"/>
    <property type="match status" value="1"/>
</dbReference>
<gene>
    <name evidence="8" type="primary">bepF_3</name>
    <name evidence="8" type="ORF">LMG29739_05604</name>
</gene>
<dbReference type="InterPro" id="IPR006143">
    <property type="entry name" value="RND_pump_MFP"/>
</dbReference>
<dbReference type="AlphaFoldDB" id="A0A6J5EXC4"/>
<evidence type="ECO:0000313" key="8">
    <source>
        <dbReference type="EMBL" id="CAB3769705.1"/>
    </source>
</evidence>
<feature type="domain" description="Multidrug resistance protein MdtA-like barrel-sandwich hybrid" evidence="5">
    <location>
        <begin position="75"/>
        <end position="214"/>
    </location>
</feature>
<dbReference type="RefSeq" id="WP_175114745.1">
    <property type="nucleotide sequence ID" value="NZ_CADIKF010000065.1"/>
</dbReference>
<comment type="similarity">
    <text evidence="2">Belongs to the membrane fusion protein (MFP) (TC 8.A.1) family.</text>
</comment>
<dbReference type="InterPro" id="IPR058624">
    <property type="entry name" value="MdtA-like_HH"/>
</dbReference>
<dbReference type="InterPro" id="IPR058625">
    <property type="entry name" value="MdtA-like_BSH"/>
</dbReference>
<dbReference type="Pfam" id="PF25917">
    <property type="entry name" value="BSH_RND"/>
    <property type="match status" value="1"/>
</dbReference>
<dbReference type="InterPro" id="IPR058627">
    <property type="entry name" value="MdtA-like_C"/>
</dbReference>
<evidence type="ECO:0000256" key="1">
    <source>
        <dbReference type="ARBA" id="ARBA00004196"/>
    </source>
</evidence>
<dbReference type="GO" id="GO:0030313">
    <property type="term" value="C:cell envelope"/>
    <property type="evidence" value="ECO:0007669"/>
    <property type="project" value="UniProtKB-SubCell"/>
</dbReference>
<dbReference type="PANTHER" id="PTHR30158:SF10">
    <property type="entry name" value="CATION EFFLUX PUMP"/>
    <property type="match status" value="1"/>
</dbReference>
<dbReference type="FunFam" id="2.40.420.20:FF:000001">
    <property type="entry name" value="Efflux RND transporter periplasmic adaptor subunit"/>
    <property type="match status" value="1"/>
</dbReference>
<dbReference type="Gene3D" id="1.10.287.470">
    <property type="entry name" value="Helix hairpin bin"/>
    <property type="match status" value="1"/>
</dbReference>
<dbReference type="Gene3D" id="2.40.30.170">
    <property type="match status" value="1"/>
</dbReference>
<feature type="domain" description="Multidrug resistance protein MdtA-like beta-barrel" evidence="6">
    <location>
        <begin position="239"/>
        <end position="301"/>
    </location>
</feature>
<evidence type="ECO:0000259" key="7">
    <source>
        <dbReference type="Pfam" id="PF25967"/>
    </source>
</evidence>
<organism evidence="8 9">
    <name type="scientific">Paraburkholderia solisilvae</name>
    <dbReference type="NCBI Taxonomy" id="624376"/>
    <lineage>
        <taxon>Bacteria</taxon>
        <taxon>Pseudomonadati</taxon>
        <taxon>Pseudomonadota</taxon>
        <taxon>Betaproteobacteria</taxon>
        <taxon>Burkholderiales</taxon>
        <taxon>Burkholderiaceae</taxon>
        <taxon>Paraburkholderia</taxon>
    </lineage>
</organism>
<dbReference type="EMBL" id="CADIKF010000065">
    <property type="protein sequence ID" value="CAB3769705.1"/>
    <property type="molecule type" value="Genomic_DNA"/>
</dbReference>
<reference evidence="8 9" key="1">
    <citation type="submission" date="2020-04" db="EMBL/GenBank/DDBJ databases">
        <authorList>
            <person name="De Canck E."/>
        </authorList>
    </citation>
    <scope>NUCLEOTIDE SEQUENCE [LARGE SCALE GENOMIC DNA]</scope>
    <source>
        <strain evidence="8 9">LMG 29739</strain>
    </source>
</reference>